<protein>
    <submittedName>
        <fullName evidence="2">Uncharacterized protein</fullName>
    </submittedName>
</protein>
<evidence type="ECO:0000313" key="3">
    <source>
        <dbReference type="Proteomes" id="UP000188268"/>
    </source>
</evidence>
<proteinExistence type="predicted"/>
<dbReference type="EMBL" id="AWWV01010869">
    <property type="protein sequence ID" value="OMO76524.1"/>
    <property type="molecule type" value="Genomic_DNA"/>
</dbReference>
<feature type="region of interest" description="Disordered" evidence="1">
    <location>
        <begin position="57"/>
        <end position="84"/>
    </location>
</feature>
<evidence type="ECO:0000256" key="1">
    <source>
        <dbReference type="SAM" id="MobiDB-lite"/>
    </source>
</evidence>
<dbReference type="Proteomes" id="UP000188268">
    <property type="component" value="Unassembled WGS sequence"/>
</dbReference>
<dbReference type="AlphaFoldDB" id="A0A1R3I1Q8"/>
<organism evidence="2 3">
    <name type="scientific">Corchorus capsularis</name>
    <name type="common">Jute</name>
    <dbReference type="NCBI Taxonomy" id="210143"/>
    <lineage>
        <taxon>Eukaryota</taxon>
        <taxon>Viridiplantae</taxon>
        <taxon>Streptophyta</taxon>
        <taxon>Embryophyta</taxon>
        <taxon>Tracheophyta</taxon>
        <taxon>Spermatophyta</taxon>
        <taxon>Magnoliopsida</taxon>
        <taxon>eudicotyledons</taxon>
        <taxon>Gunneridae</taxon>
        <taxon>Pentapetalae</taxon>
        <taxon>rosids</taxon>
        <taxon>malvids</taxon>
        <taxon>Malvales</taxon>
        <taxon>Malvaceae</taxon>
        <taxon>Grewioideae</taxon>
        <taxon>Apeibeae</taxon>
        <taxon>Corchorus</taxon>
    </lineage>
</organism>
<keyword evidence="3" id="KW-1185">Reference proteome</keyword>
<name>A0A1R3I1Q8_COCAP</name>
<reference evidence="2 3" key="1">
    <citation type="submission" date="2013-09" db="EMBL/GenBank/DDBJ databases">
        <title>Corchorus capsularis genome sequencing.</title>
        <authorList>
            <person name="Alam M."/>
            <person name="Haque M.S."/>
            <person name="Islam M.S."/>
            <person name="Emdad E.M."/>
            <person name="Islam M.M."/>
            <person name="Ahmed B."/>
            <person name="Halim A."/>
            <person name="Hossen Q.M.M."/>
            <person name="Hossain M.Z."/>
            <person name="Ahmed R."/>
            <person name="Khan M.M."/>
            <person name="Islam R."/>
            <person name="Rashid M.M."/>
            <person name="Khan S.A."/>
            <person name="Rahman M.S."/>
            <person name="Alam M."/>
        </authorList>
    </citation>
    <scope>NUCLEOTIDE SEQUENCE [LARGE SCALE GENOMIC DNA]</scope>
    <source>
        <strain evidence="3">cv. CVL-1</strain>
        <tissue evidence="2">Whole seedling</tissue>
    </source>
</reference>
<dbReference type="Gramene" id="OMO76524">
    <property type="protein sequence ID" value="OMO76524"/>
    <property type="gene ID" value="CCACVL1_15553"/>
</dbReference>
<accession>A0A1R3I1Q8</accession>
<evidence type="ECO:0000313" key="2">
    <source>
        <dbReference type="EMBL" id="OMO76524.1"/>
    </source>
</evidence>
<gene>
    <name evidence="2" type="ORF">CCACVL1_15553</name>
</gene>
<sequence>MEGTSTSTQKQFGGEAGIIQFTPLRRRKIETDNTEVAPEAKGKNTENLVTVQELKVTSTQKQFGGEAGTGNTEEAPEAKRQKTENLVTQELEAISTQKQLGEGGIKKEL</sequence>
<comment type="caution">
    <text evidence="2">The sequence shown here is derived from an EMBL/GenBank/DDBJ whole genome shotgun (WGS) entry which is preliminary data.</text>
</comment>